<organism evidence="3 4">
    <name type="scientific">Mariprofundus erugo</name>
    <dbReference type="NCBI Taxonomy" id="2528639"/>
    <lineage>
        <taxon>Bacteria</taxon>
        <taxon>Pseudomonadati</taxon>
        <taxon>Pseudomonadota</taxon>
        <taxon>Candidatius Mariprofundia</taxon>
        <taxon>Mariprofundales</taxon>
        <taxon>Mariprofundaceae</taxon>
        <taxon>Mariprofundus</taxon>
    </lineage>
</organism>
<dbReference type="GO" id="GO:0043165">
    <property type="term" value="P:Gram-negative-bacterium-type cell outer membrane assembly"/>
    <property type="evidence" value="ECO:0007669"/>
    <property type="project" value="UniProtKB-UniRule"/>
</dbReference>
<dbReference type="Pfam" id="PF04453">
    <property type="entry name" value="LptD"/>
    <property type="match status" value="1"/>
</dbReference>
<comment type="subunit">
    <text evidence="1">Component of the lipopolysaccharide transport and assembly complex.</text>
</comment>
<evidence type="ECO:0000313" key="3">
    <source>
        <dbReference type="EMBL" id="TLS68804.1"/>
    </source>
</evidence>
<protein>
    <recommendedName>
        <fullName evidence="1">LPS-assembly protein LptD</fullName>
    </recommendedName>
</protein>
<comment type="similarity">
    <text evidence="1">Belongs to the LptD family.</text>
</comment>
<dbReference type="Gene3D" id="2.60.450.10">
    <property type="entry name" value="Lipopolysaccharide (LPS) transport protein A like domain"/>
    <property type="match status" value="1"/>
</dbReference>
<accession>A0A5R9H1X5</accession>
<feature type="domain" description="LptD C-terminal" evidence="2">
    <location>
        <begin position="247"/>
        <end position="580"/>
    </location>
</feature>
<comment type="caution">
    <text evidence="3">The sequence shown here is derived from an EMBL/GenBank/DDBJ whole genome shotgun (WGS) entry which is preliminary data.</text>
</comment>
<dbReference type="HAMAP" id="MF_01411">
    <property type="entry name" value="LPS_assembly_LptD"/>
    <property type="match status" value="1"/>
</dbReference>
<proteinExistence type="inferred from homology"/>
<dbReference type="GO" id="GO:0009279">
    <property type="term" value="C:cell outer membrane"/>
    <property type="evidence" value="ECO:0007669"/>
    <property type="project" value="UniProtKB-SubCell"/>
</dbReference>
<keyword evidence="4" id="KW-1185">Reference proteome</keyword>
<keyword evidence="1" id="KW-0998">Cell outer membrane</keyword>
<keyword evidence="1" id="KW-0732">Signal</keyword>
<keyword evidence="1" id="KW-0472">Membrane</keyword>
<comment type="function">
    <text evidence="1">Involved in the assembly of lipopolysaccharide (LPS) at the surface of the outer membrane.</text>
</comment>
<dbReference type="GO" id="GO:1990351">
    <property type="term" value="C:transporter complex"/>
    <property type="evidence" value="ECO:0007669"/>
    <property type="project" value="TreeGrafter"/>
</dbReference>
<dbReference type="InterPro" id="IPR050218">
    <property type="entry name" value="LptD"/>
</dbReference>
<dbReference type="PANTHER" id="PTHR30189:SF1">
    <property type="entry name" value="LPS-ASSEMBLY PROTEIN LPTD"/>
    <property type="match status" value="1"/>
</dbReference>
<reference evidence="3 4" key="1">
    <citation type="journal article" date="2019" name="Appl. Environ. Microbiol.">
        <title>Environmental Evidence and Genomic Insight of Iron-oxidizing Bacteria Preference Towards More Corrosion Resistant Stainless Steel at Higher Salinities.</title>
        <authorList>
            <person name="Garrison C.E."/>
            <person name="Price K.A."/>
            <person name="Field E.K."/>
        </authorList>
    </citation>
    <scope>NUCLEOTIDE SEQUENCE [LARGE SCALE GENOMIC DNA]</scope>
    <source>
        <strain evidence="3 4">P3</strain>
    </source>
</reference>
<gene>
    <name evidence="1" type="primary">lptD</name>
    <name evidence="3" type="ORF">FEF65_03125</name>
</gene>
<evidence type="ECO:0000259" key="2">
    <source>
        <dbReference type="Pfam" id="PF04453"/>
    </source>
</evidence>
<dbReference type="EMBL" id="VBRY01000002">
    <property type="protein sequence ID" value="TLS68804.1"/>
    <property type="molecule type" value="Genomic_DNA"/>
</dbReference>
<dbReference type="InterPro" id="IPR007543">
    <property type="entry name" value="LptD_C"/>
</dbReference>
<sequence length="663" mass="74507">MTRSEDGTITATGHVIIKRMDETLVADQVIYHTPRHTMEASGHVMIRSAKATIHADQAQLQTQSHTGTMQHATITLPGGERIKAEQVRRIDDQRFEAEHAIYSSCPADEESWRIAADHAVVDQEAGELISTGSRLELWQVPVLYSPWWSQPLRRKSGLLIPSVNTGKRRGTELSVPYYIAPAENWDATLIPHWMSVRGMMGEAEVRHISTMGYERISGAAIDDTVAKRVRGRVKGEMQWQLPASAVLRAKADHVSDYAYLADYAGVGDVSLRYLQSEASLSQQFALADTRTDWSLQAQHLQDLLLTSNATTLQILPRLQSHTEWQFSPNVVAHLEQQTTRFDRRIGVDGWRMDWHPYVELPWELSGGGIRSTITGGMRHTRYWLKSAAPNISRPTRTTGEASMELRSDFERISEGHHWRHVVSPIVRYDYVGAPDQSLLPNFDSAFGLLTWTNLLSGNRFSGLDRIEKTNRLSMVLENRLQTRAGESDGARDVLIVRGGAAYDMMRRSVDPLLQPVATQPFSNLLGEVVWQPLAGAALYASGQYNPAGHYWSSTSSYLNLTGRGYSFYAGYLFIDQRYSARTELLDLRGSFSLIPRWQATASWQYDRVLKLSQQATVGLEYHHPCWTLGLETYRINRRSGTTTAANTGFRLLLEFKGLGSVGS</sequence>
<comment type="caution">
    <text evidence="1">Lacks conserved residue(s) required for the propagation of feature annotation.</text>
</comment>
<dbReference type="InterPro" id="IPR020889">
    <property type="entry name" value="LipoPS_assembly_LptD"/>
</dbReference>
<evidence type="ECO:0000256" key="1">
    <source>
        <dbReference type="HAMAP-Rule" id="MF_01411"/>
    </source>
</evidence>
<evidence type="ECO:0000313" key="4">
    <source>
        <dbReference type="Proteomes" id="UP000306585"/>
    </source>
</evidence>
<dbReference type="Proteomes" id="UP000306585">
    <property type="component" value="Unassembled WGS sequence"/>
</dbReference>
<dbReference type="GO" id="GO:0015920">
    <property type="term" value="P:lipopolysaccharide transport"/>
    <property type="evidence" value="ECO:0007669"/>
    <property type="project" value="InterPro"/>
</dbReference>
<comment type="subcellular location">
    <subcellularLocation>
        <location evidence="1">Cell outer membrane</location>
    </subcellularLocation>
</comment>
<dbReference type="PANTHER" id="PTHR30189">
    <property type="entry name" value="LPS-ASSEMBLY PROTEIN"/>
    <property type="match status" value="1"/>
</dbReference>
<dbReference type="AlphaFoldDB" id="A0A5R9H1X5"/>
<name>A0A5R9H1X5_9PROT</name>